<dbReference type="EMBL" id="CP104013">
    <property type="protein sequence ID" value="UYP48531.1"/>
    <property type="molecule type" value="Genomic_DNA"/>
</dbReference>
<dbReference type="Proteomes" id="UP001208689">
    <property type="component" value="Chromosome"/>
</dbReference>
<evidence type="ECO:0008006" key="3">
    <source>
        <dbReference type="Google" id="ProtNLM"/>
    </source>
</evidence>
<organism evidence="1 2">
    <name type="scientific">Candidatus Lokiarchaeum ossiferum</name>
    <dbReference type="NCBI Taxonomy" id="2951803"/>
    <lineage>
        <taxon>Archaea</taxon>
        <taxon>Promethearchaeati</taxon>
        <taxon>Promethearchaeota</taxon>
        <taxon>Promethearchaeia</taxon>
        <taxon>Promethearchaeales</taxon>
        <taxon>Promethearchaeaceae</taxon>
        <taxon>Candidatus Lokiarchaeum</taxon>
    </lineage>
</organism>
<proteinExistence type="predicted"/>
<sequence>MENQNPFSKLVDLFDAIDINEKGIEIVYDYLIKNHTIEDPKSIYQTLGLSLKRIYKIFSVLKDLELVQVYSRPMKVILNDPITSWEKIVSDKIKQIRIESNEKITNCEMQFKSMIDSYNLIPEQPSLPPVEYINILGDNEPIDFINNELLGGPEKNIFISKGLRVKIDFIEHLYSLLSSKAYRKKNGYANFGEILEKWNKDFPNHTFNVLLSEEYLEETILKIAQTKIDPSELKILTEKMNPNIEVRVSQNTIGNFIIKEDEELLQYSVDPSNTLLGAFISRQKEIIDVFSNKFSEMYSQSVEISQFFKDKKKPQLTLLEKIAYALF</sequence>
<evidence type="ECO:0000313" key="1">
    <source>
        <dbReference type="EMBL" id="UYP48531.1"/>
    </source>
</evidence>
<name>A0ABY6HYW4_9ARCH</name>
<gene>
    <name evidence="1" type="ORF">NEF87_004816</name>
</gene>
<protein>
    <recommendedName>
        <fullName evidence="3">Transcription regulator TrmB N-terminal domain-containing protein</fullName>
    </recommendedName>
</protein>
<evidence type="ECO:0000313" key="2">
    <source>
        <dbReference type="Proteomes" id="UP001208689"/>
    </source>
</evidence>
<accession>A0ABY6HYW4</accession>
<reference evidence="1" key="1">
    <citation type="submission" date="2022-09" db="EMBL/GenBank/DDBJ databases">
        <title>Actin cytoskeleton and complex cell architecture in an #Asgard archaeon.</title>
        <authorList>
            <person name="Ponce Toledo R.I."/>
            <person name="Schleper C."/>
            <person name="Rodrigues Oliveira T."/>
            <person name="Wollweber F."/>
            <person name="Xu J."/>
            <person name="Rittmann S."/>
            <person name="Klingl A."/>
            <person name="Pilhofer M."/>
        </authorList>
    </citation>
    <scope>NUCLEOTIDE SEQUENCE</scope>
    <source>
        <strain evidence="1">B-35</strain>
    </source>
</reference>
<keyword evidence="2" id="KW-1185">Reference proteome</keyword>